<dbReference type="InterPro" id="IPR029058">
    <property type="entry name" value="AB_hydrolase_fold"/>
</dbReference>
<dbReference type="EMBL" id="FZQP02005555">
    <property type="protein sequence ID" value="VVD01859.1"/>
    <property type="molecule type" value="Genomic_DNA"/>
</dbReference>
<proteinExistence type="inferred from homology"/>
<evidence type="ECO:0000256" key="2">
    <source>
        <dbReference type="ARBA" id="ARBA00022487"/>
    </source>
</evidence>
<comment type="similarity">
    <text evidence="1 10">Belongs to the type-B carboxylesterase/lipase family.</text>
</comment>
<evidence type="ECO:0000313" key="13">
    <source>
        <dbReference type="Proteomes" id="UP000324832"/>
    </source>
</evidence>
<dbReference type="GO" id="GO:0043083">
    <property type="term" value="C:synaptic cleft"/>
    <property type="evidence" value="ECO:0007669"/>
    <property type="project" value="GOC"/>
</dbReference>
<dbReference type="SUPFAM" id="SSF53474">
    <property type="entry name" value="alpha/beta-Hydrolases"/>
    <property type="match status" value="1"/>
</dbReference>
<dbReference type="Pfam" id="PF00135">
    <property type="entry name" value="COesterase"/>
    <property type="match status" value="1"/>
</dbReference>
<sequence>MSIVWARSWANLHDTTTSTTQTTPTTSQIPKNIHNDPLVVETKSGLVKGYAKTVMGSEVHIFTGIPFAKPPLGPLRFRKPVPIEPWHGVLEATAMPNSCYQERYEYFPGFEGEEMWNPNTNISEDCLYLNIWVPQHLRVRHHQDKPLAERPKVPILVWIYGGGYMSGTATLDLYKADIMAASSDVIVASMQYRVGAFGFLYLNKYFSTGSEETPGNMGLWDQQLAIRWIKDNARAFGGDPELITLFGESAGGGSVSLHMLSPEMKGLFKRGILQSGTLNAPWSWMTGERAQEIGKLLVDDCNCNSSLLAADPSLVMDCMRGVDAKTISVQQWNSYTGILGFPSAPTVDGVFLPKDPDTMMKEGGFHNKEVLLGSNQDEGTYFLLYDFLDYFEKDGPSFLQREKFLEIIDTIFKEFSKIKREAIVFQYTDWEEITDGYLNQKMIADVVGDYFFVCPTNYFAEYHTRERDLAAHIMQSFTRFALTGKPHKPDEKWPLYSRSSPHYYTYTADGTSGPAGPRGPRASACAFWNDFLHKLDVYICVVWMSVLISGRDKCHSILVKIVFSISKIVDERFLSKYI</sequence>
<comment type="catalytic activity">
    <reaction evidence="9">
        <text>acetylcholine + H2O = choline + acetate + H(+)</text>
        <dbReference type="Rhea" id="RHEA:17561"/>
        <dbReference type="ChEBI" id="CHEBI:15354"/>
        <dbReference type="ChEBI" id="CHEBI:15355"/>
        <dbReference type="ChEBI" id="CHEBI:15377"/>
        <dbReference type="ChEBI" id="CHEBI:15378"/>
        <dbReference type="ChEBI" id="CHEBI:30089"/>
        <dbReference type="EC" id="3.1.1.7"/>
    </reaction>
</comment>
<dbReference type="InterPro" id="IPR002018">
    <property type="entry name" value="CarbesteraseB"/>
</dbReference>
<dbReference type="InterPro" id="IPR019826">
    <property type="entry name" value="Carboxylesterase_B_AS"/>
</dbReference>
<keyword evidence="13" id="KW-1185">Reference proteome</keyword>
<dbReference type="GO" id="GO:0005886">
    <property type="term" value="C:plasma membrane"/>
    <property type="evidence" value="ECO:0007669"/>
    <property type="project" value="TreeGrafter"/>
</dbReference>
<dbReference type="PANTHER" id="PTHR43918">
    <property type="entry name" value="ACETYLCHOLINESTERASE"/>
    <property type="match status" value="1"/>
</dbReference>
<dbReference type="GO" id="GO:0019695">
    <property type="term" value="P:choline metabolic process"/>
    <property type="evidence" value="ECO:0007669"/>
    <property type="project" value="TreeGrafter"/>
</dbReference>
<dbReference type="Proteomes" id="UP000324832">
    <property type="component" value="Unassembled WGS sequence"/>
</dbReference>
<keyword evidence="5" id="KW-0770">Synapse</keyword>
<evidence type="ECO:0000256" key="9">
    <source>
        <dbReference type="ARBA" id="ARBA00048484"/>
    </source>
</evidence>
<reference evidence="12 13" key="1">
    <citation type="submission" date="2017-07" db="EMBL/GenBank/DDBJ databases">
        <authorList>
            <person name="Talla V."/>
            <person name="Backstrom N."/>
        </authorList>
    </citation>
    <scope>NUCLEOTIDE SEQUENCE [LARGE SCALE GENOMIC DNA]</scope>
</reference>
<evidence type="ECO:0000259" key="11">
    <source>
        <dbReference type="Pfam" id="PF00135"/>
    </source>
</evidence>
<comment type="subcellular location">
    <subcellularLocation>
        <location evidence="8">Synapse</location>
    </subcellularLocation>
</comment>
<dbReference type="PANTHER" id="PTHR43918:SF13">
    <property type="entry name" value="ACETYLCHOLINESTERASE"/>
    <property type="match status" value="1"/>
</dbReference>
<evidence type="ECO:0000256" key="4">
    <source>
        <dbReference type="ARBA" id="ARBA00022867"/>
    </source>
</evidence>
<dbReference type="GO" id="GO:0001507">
    <property type="term" value="P:acetylcholine catabolic process in synaptic cleft"/>
    <property type="evidence" value="ECO:0007669"/>
    <property type="project" value="InterPro"/>
</dbReference>
<name>A0A5E4QXG8_9NEOP</name>
<dbReference type="GO" id="GO:0045202">
    <property type="term" value="C:synapse"/>
    <property type="evidence" value="ECO:0007669"/>
    <property type="project" value="UniProtKB-SubCell"/>
</dbReference>
<dbReference type="PRINTS" id="PR00880">
    <property type="entry name" value="ACHEINSECT"/>
</dbReference>
<evidence type="ECO:0000256" key="5">
    <source>
        <dbReference type="ARBA" id="ARBA00023018"/>
    </source>
</evidence>
<keyword evidence="7" id="KW-0325">Glycoprotein</keyword>
<keyword evidence="3 10" id="KW-0378">Hydrolase</keyword>
<dbReference type="PRINTS" id="PR00878">
    <property type="entry name" value="CHOLNESTRASE"/>
</dbReference>
<evidence type="ECO:0000256" key="10">
    <source>
        <dbReference type="RuleBase" id="RU361235"/>
    </source>
</evidence>
<evidence type="ECO:0000256" key="1">
    <source>
        <dbReference type="ARBA" id="ARBA00005964"/>
    </source>
</evidence>
<gene>
    <name evidence="12" type="ORF">LSINAPIS_LOCUS12182</name>
</gene>
<dbReference type="EC" id="3.1.1.-" evidence="10"/>
<protein>
    <recommendedName>
        <fullName evidence="10">Carboxylic ester hydrolase</fullName>
        <ecNumber evidence="10">3.1.1.-</ecNumber>
    </recommendedName>
</protein>
<evidence type="ECO:0000256" key="3">
    <source>
        <dbReference type="ARBA" id="ARBA00022801"/>
    </source>
</evidence>
<accession>A0A5E4QXG8</accession>
<evidence type="ECO:0000256" key="8">
    <source>
        <dbReference type="ARBA" id="ARBA00034103"/>
    </source>
</evidence>
<dbReference type="PROSITE" id="PS00122">
    <property type="entry name" value="CARBOXYLESTERASE_B_1"/>
    <property type="match status" value="1"/>
</dbReference>
<keyword evidence="4" id="KW-0531">Neurotransmitter degradation</keyword>
<organism evidence="12 13">
    <name type="scientific">Leptidea sinapis</name>
    <dbReference type="NCBI Taxonomy" id="189913"/>
    <lineage>
        <taxon>Eukaryota</taxon>
        <taxon>Metazoa</taxon>
        <taxon>Ecdysozoa</taxon>
        <taxon>Arthropoda</taxon>
        <taxon>Hexapoda</taxon>
        <taxon>Insecta</taxon>
        <taxon>Pterygota</taxon>
        <taxon>Neoptera</taxon>
        <taxon>Endopterygota</taxon>
        <taxon>Lepidoptera</taxon>
        <taxon>Glossata</taxon>
        <taxon>Ditrysia</taxon>
        <taxon>Papilionoidea</taxon>
        <taxon>Pieridae</taxon>
        <taxon>Dismorphiinae</taxon>
        <taxon>Leptidea</taxon>
    </lineage>
</organism>
<dbReference type="InterPro" id="IPR001445">
    <property type="entry name" value="Acylcholinesterase_insect"/>
</dbReference>
<dbReference type="InterPro" id="IPR019819">
    <property type="entry name" value="Carboxylesterase_B_CS"/>
</dbReference>
<dbReference type="AlphaFoldDB" id="A0A5E4QXG8"/>
<evidence type="ECO:0000313" key="12">
    <source>
        <dbReference type="EMBL" id="VVD01859.1"/>
    </source>
</evidence>
<dbReference type="PROSITE" id="PS00941">
    <property type="entry name" value="CARBOXYLESTERASE_B_2"/>
    <property type="match status" value="1"/>
</dbReference>
<keyword evidence="6" id="KW-1015">Disulfide bond</keyword>
<dbReference type="InterPro" id="IPR050654">
    <property type="entry name" value="AChE-related_enzymes"/>
</dbReference>
<dbReference type="InterPro" id="IPR000997">
    <property type="entry name" value="Cholinesterase"/>
</dbReference>
<feature type="domain" description="Carboxylesterase type B" evidence="11">
    <location>
        <begin position="38"/>
        <end position="465"/>
    </location>
</feature>
<dbReference type="GO" id="GO:0003990">
    <property type="term" value="F:acetylcholinesterase activity"/>
    <property type="evidence" value="ECO:0007669"/>
    <property type="project" value="UniProtKB-EC"/>
</dbReference>
<dbReference type="FunFam" id="3.40.50.1820:FF:000029">
    <property type="entry name" value="Acetylcholinesterase"/>
    <property type="match status" value="1"/>
</dbReference>
<dbReference type="Gene3D" id="3.40.50.1820">
    <property type="entry name" value="alpha/beta hydrolase"/>
    <property type="match status" value="2"/>
</dbReference>
<dbReference type="GO" id="GO:0005615">
    <property type="term" value="C:extracellular space"/>
    <property type="evidence" value="ECO:0007669"/>
    <property type="project" value="TreeGrafter"/>
</dbReference>
<evidence type="ECO:0000256" key="6">
    <source>
        <dbReference type="ARBA" id="ARBA00023157"/>
    </source>
</evidence>
<keyword evidence="2" id="KW-0719">Serine esterase</keyword>
<evidence type="ECO:0000256" key="7">
    <source>
        <dbReference type="ARBA" id="ARBA00023180"/>
    </source>
</evidence>